<gene>
    <name evidence="3" type="ORF">QBC35DRAFT_125813</name>
</gene>
<reference evidence="3" key="2">
    <citation type="submission" date="2023-05" db="EMBL/GenBank/DDBJ databases">
        <authorList>
            <consortium name="Lawrence Berkeley National Laboratory"/>
            <person name="Steindorff A."/>
            <person name="Hensen N."/>
            <person name="Bonometti L."/>
            <person name="Westerberg I."/>
            <person name="Brannstrom I.O."/>
            <person name="Guillou S."/>
            <person name="Cros-Aarteil S."/>
            <person name="Calhoun S."/>
            <person name="Haridas S."/>
            <person name="Kuo A."/>
            <person name="Mondo S."/>
            <person name="Pangilinan J."/>
            <person name="Riley R."/>
            <person name="Labutti K."/>
            <person name="Andreopoulos B."/>
            <person name="Lipzen A."/>
            <person name="Chen C."/>
            <person name="Yanf M."/>
            <person name="Daum C."/>
            <person name="Ng V."/>
            <person name="Clum A."/>
            <person name="Ohm R."/>
            <person name="Martin F."/>
            <person name="Silar P."/>
            <person name="Natvig D."/>
            <person name="Lalanne C."/>
            <person name="Gautier V."/>
            <person name="Ament-Velasquez S.L."/>
            <person name="Kruys A."/>
            <person name="Hutchinson M.I."/>
            <person name="Powell A.J."/>
            <person name="Barry K."/>
            <person name="Miller A.N."/>
            <person name="Grigoriev I.V."/>
            <person name="Debuchy R."/>
            <person name="Gladieux P."/>
            <person name="Thoren M.H."/>
            <person name="Johannesson H."/>
        </authorList>
    </citation>
    <scope>NUCLEOTIDE SEQUENCE</scope>
    <source>
        <strain evidence="3">PSN309</strain>
    </source>
</reference>
<protein>
    <submittedName>
        <fullName evidence="3">Uncharacterized protein</fullName>
    </submittedName>
</protein>
<sequence length="348" mass="37505">MSSRLRCTAARGLTSALKPSRLLATQSAALLFPPTPTPSATSAARTYATAAYGSLSLPADYVSPVKPPTARPGDTRKSQLLRTYTSLIRTTPLVLLFQHNNLTATEWAAVRRELRTALAAVPAPDTELESLASKVKLQVLRTRIFDVALKIVEFYDPSKVAPTTVSTITGKKTQIKLDHDLSKAAWEQVQAATKEDSPLLKNSTYAELAPLLVGPLAALTIPAVSPAHLAAALGVLTPSPPKFPAPSKKKYPGYWDPITQSGLSKLMLVGGRIEDKAFDLEGVKWVAGIENGLDGLRAQVVHMLQSAGMGLTSTLEGTSKSLWLTMESRRSVLDEEQNPKKESEEKNE</sequence>
<name>A0AAN7AC28_9PEZI</name>
<evidence type="ECO:0000313" key="4">
    <source>
        <dbReference type="Proteomes" id="UP001302126"/>
    </source>
</evidence>
<keyword evidence="4" id="KW-1185">Reference proteome</keyword>
<evidence type="ECO:0000256" key="1">
    <source>
        <dbReference type="ARBA" id="ARBA00008889"/>
    </source>
</evidence>
<comment type="similarity">
    <text evidence="1">Belongs to the universal ribosomal protein uL10 family.</text>
</comment>
<dbReference type="SUPFAM" id="SSF160369">
    <property type="entry name" value="Ribosomal protein L10-like"/>
    <property type="match status" value="1"/>
</dbReference>
<organism evidence="3 4">
    <name type="scientific">Podospora australis</name>
    <dbReference type="NCBI Taxonomy" id="1536484"/>
    <lineage>
        <taxon>Eukaryota</taxon>
        <taxon>Fungi</taxon>
        <taxon>Dikarya</taxon>
        <taxon>Ascomycota</taxon>
        <taxon>Pezizomycotina</taxon>
        <taxon>Sordariomycetes</taxon>
        <taxon>Sordariomycetidae</taxon>
        <taxon>Sordariales</taxon>
        <taxon>Podosporaceae</taxon>
        <taxon>Podospora</taxon>
    </lineage>
</organism>
<evidence type="ECO:0000313" key="3">
    <source>
        <dbReference type="EMBL" id="KAK4183111.1"/>
    </source>
</evidence>
<dbReference type="InterPro" id="IPR043141">
    <property type="entry name" value="Ribosomal_uL10-like_sf"/>
</dbReference>
<accession>A0AAN7AC28</accession>
<evidence type="ECO:0000256" key="2">
    <source>
        <dbReference type="SAM" id="MobiDB-lite"/>
    </source>
</evidence>
<dbReference type="Gene3D" id="3.30.70.1730">
    <property type="match status" value="1"/>
</dbReference>
<reference evidence="3" key="1">
    <citation type="journal article" date="2023" name="Mol. Phylogenet. Evol.">
        <title>Genome-scale phylogeny and comparative genomics of the fungal order Sordariales.</title>
        <authorList>
            <person name="Hensen N."/>
            <person name="Bonometti L."/>
            <person name="Westerberg I."/>
            <person name="Brannstrom I.O."/>
            <person name="Guillou S."/>
            <person name="Cros-Aarteil S."/>
            <person name="Calhoun S."/>
            <person name="Haridas S."/>
            <person name="Kuo A."/>
            <person name="Mondo S."/>
            <person name="Pangilinan J."/>
            <person name="Riley R."/>
            <person name="LaButti K."/>
            <person name="Andreopoulos B."/>
            <person name="Lipzen A."/>
            <person name="Chen C."/>
            <person name="Yan M."/>
            <person name="Daum C."/>
            <person name="Ng V."/>
            <person name="Clum A."/>
            <person name="Steindorff A."/>
            <person name="Ohm R.A."/>
            <person name="Martin F."/>
            <person name="Silar P."/>
            <person name="Natvig D.O."/>
            <person name="Lalanne C."/>
            <person name="Gautier V."/>
            <person name="Ament-Velasquez S.L."/>
            <person name="Kruys A."/>
            <person name="Hutchinson M.I."/>
            <person name="Powell A.J."/>
            <person name="Barry K."/>
            <person name="Miller A.N."/>
            <person name="Grigoriev I.V."/>
            <person name="Debuchy R."/>
            <person name="Gladieux P."/>
            <person name="Hiltunen Thoren M."/>
            <person name="Johannesson H."/>
        </authorList>
    </citation>
    <scope>NUCLEOTIDE SEQUENCE</scope>
    <source>
        <strain evidence="3">PSN309</strain>
    </source>
</reference>
<dbReference type="InterPro" id="IPR047865">
    <property type="entry name" value="Ribosomal_uL10_bac_type"/>
</dbReference>
<dbReference type="PANTHER" id="PTHR11560">
    <property type="entry name" value="39S RIBOSOMAL PROTEIN L10, MITOCHONDRIAL"/>
    <property type="match status" value="1"/>
</dbReference>
<dbReference type="Proteomes" id="UP001302126">
    <property type="component" value="Unassembled WGS sequence"/>
</dbReference>
<feature type="region of interest" description="Disordered" evidence="2">
    <location>
        <begin position="329"/>
        <end position="348"/>
    </location>
</feature>
<dbReference type="EMBL" id="MU864576">
    <property type="protein sequence ID" value="KAK4183111.1"/>
    <property type="molecule type" value="Genomic_DNA"/>
</dbReference>
<dbReference type="AlphaFoldDB" id="A0AAN7AC28"/>
<comment type="caution">
    <text evidence="3">The sequence shown here is derived from an EMBL/GenBank/DDBJ whole genome shotgun (WGS) entry which is preliminary data.</text>
</comment>
<proteinExistence type="inferred from homology"/>